<reference evidence="2" key="2">
    <citation type="submission" date="2020-09" db="EMBL/GenBank/DDBJ databases">
        <authorList>
            <person name="Wu Z."/>
        </authorList>
    </citation>
    <scope>NUCLEOTIDE SEQUENCE</scope>
    <source>
        <strain evidence="2">SC17</strain>
    </source>
</reference>
<sequence>MVRMVALLLAVSLLYPAVTKFAHLFANHEHDICKGEKTTHLHELNTDCDFYKYQVHHQYAFSLFEYHIFSTKEQSPEIVSQYQFLSDYQRLQIALRGPPALV</sequence>
<evidence type="ECO:0000313" key="3">
    <source>
        <dbReference type="Proteomes" id="UP000602057"/>
    </source>
</evidence>
<proteinExistence type="predicted"/>
<dbReference type="EMBL" id="JACVXC010000003">
    <property type="protein sequence ID" value="MBD0835920.1"/>
    <property type="molecule type" value="Genomic_DNA"/>
</dbReference>
<accession>A0A8J6UBI4</accession>
<dbReference type="Proteomes" id="UP000602057">
    <property type="component" value="Unassembled WGS sequence"/>
</dbReference>
<organism evidence="2 3">
    <name type="scientific">Aestuariibaculum suncheonense</name>
    <dbReference type="NCBI Taxonomy" id="1028745"/>
    <lineage>
        <taxon>Bacteria</taxon>
        <taxon>Pseudomonadati</taxon>
        <taxon>Bacteroidota</taxon>
        <taxon>Flavobacteriia</taxon>
        <taxon>Flavobacteriales</taxon>
        <taxon>Flavobacteriaceae</taxon>
    </lineage>
</organism>
<gene>
    <name evidence="2" type="ORF">ICJ84_10765</name>
</gene>
<feature type="chain" id="PRO_5035329619" description="Secreted protein" evidence="1">
    <location>
        <begin position="23"/>
        <end position="102"/>
    </location>
</feature>
<evidence type="ECO:0008006" key="4">
    <source>
        <dbReference type="Google" id="ProtNLM"/>
    </source>
</evidence>
<evidence type="ECO:0000313" key="2">
    <source>
        <dbReference type="EMBL" id="MBD0835920.1"/>
    </source>
</evidence>
<comment type="caution">
    <text evidence="2">The sequence shown here is derived from an EMBL/GenBank/DDBJ whole genome shotgun (WGS) entry which is preliminary data.</text>
</comment>
<feature type="signal peptide" evidence="1">
    <location>
        <begin position="1"/>
        <end position="22"/>
    </location>
</feature>
<dbReference type="RefSeq" id="WP_188216404.1">
    <property type="nucleotide sequence ID" value="NZ_BAABGH010000011.1"/>
</dbReference>
<protein>
    <recommendedName>
        <fullName evidence="4">Secreted protein</fullName>
    </recommendedName>
</protein>
<keyword evidence="1" id="KW-0732">Signal</keyword>
<reference evidence="2" key="1">
    <citation type="journal article" date="2013" name="Int. J. Syst. Evol. Microbiol.">
        <title>Aestuariibaculum suncheonense gen. nov., sp. nov., a marine bacterium of the family Flavobacteriaceae isolated from a tidal flat and emended descriptions of the genera Gaetbulibacter and Tamlana.</title>
        <authorList>
            <person name="Jeong S.H."/>
            <person name="Park M.S."/>
            <person name="Jin H.M."/>
            <person name="Lee K."/>
            <person name="Park W."/>
            <person name="Jeon C.O."/>
        </authorList>
    </citation>
    <scope>NUCLEOTIDE SEQUENCE</scope>
    <source>
        <strain evidence="2">SC17</strain>
    </source>
</reference>
<evidence type="ECO:0000256" key="1">
    <source>
        <dbReference type="SAM" id="SignalP"/>
    </source>
</evidence>
<dbReference type="AlphaFoldDB" id="A0A8J6UBI4"/>
<keyword evidence="3" id="KW-1185">Reference proteome</keyword>
<name>A0A8J6UBI4_9FLAO</name>